<gene>
    <name evidence="3" type="ORF">AWB69_08224</name>
</gene>
<evidence type="ECO:0000313" key="4">
    <source>
        <dbReference type="Proteomes" id="UP000054683"/>
    </source>
</evidence>
<dbReference type="InterPro" id="IPR040704">
    <property type="entry name" value="HEPN_AbiU2"/>
</dbReference>
<feature type="domain" description="HEPN AbiU2-like" evidence="2">
    <location>
        <begin position="15"/>
        <end position="238"/>
    </location>
</feature>
<proteinExistence type="predicted"/>
<dbReference type="Proteomes" id="UP000054683">
    <property type="component" value="Unassembled WGS sequence"/>
</dbReference>
<reference evidence="3 4" key="1">
    <citation type="submission" date="2016-01" db="EMBL/GenBank/DDBJ databases">
        <authorList>
            <person name="Oliw E.H."/>
        </authorList>
    </citation>
    <scope>NUCLEOTIDE SEQUENCE [LARGE SCALE GENOMIC DNA]</scope>
    <source>
        <strain evidence="3">LMG 27134</strain>
    </source>
</reference>
<name>A0A158JM69_9BURK</name>
<evidence type="ECO:0000256" key="1">
    <source>
        <dbReference type="SAM" id="MobiDB-lite"/>
    </source>
</evidence>
<feature type="compositionally biased region" description="Low complexity" evidence="1">
    <location>
        <begin position="169"/>
        <end position="183"/>
    </location>
</feature>
<dbReference type="Pfam" id="PF18734">
    <property type="entry name" value="HEPN_AbiU2"/>
    <property type="match status" value="1"/>
</dbReference>
<dbReference type="RefSeq" id="WP_063978015.1">
    <property type="nucleotide sequence ID" value="NZ_FCOK02000098.1"/>
</dbReference>
<dbReference type="AlphaFoldDB" id="A0A158JM69"/>
<evidence type="ECO:0000259" key="2">
    <source>
        <dbReference type="Pfam" id="PF18734"/>
    </source>
</evidence>
<accession>A0A158JM69</accession>
<feature type="region of interest" description="Disordered" evidence="1">
    <location>
        <begin position="165"/>
        <end position="192"/>
    </location>
</feature>
<evidence type="ECO:0000313" key="3">
    <source>
        <dbReference type="EMBL" id="SAL69571.1"/>
    </source>
</evidence>
<dbReference type="OrthoDB" id="9103353at2"/>
<protein>
    <recommendedName>
        <fullName evidence="2">HEPN AbiU2-like domain-containing protein</fullName>
    </recommendedName>
</protein>
<organism evidence="3 4">
    <name type="scientific">Caballeronia udeis</name>
    <dbReference type="NCBI Taxonomy" id="1232866"/>
    <lineage>
        <taxon>Bacteria</taxon>
        <taxon>Pseudomonadati</taxon>
        <taxon>Pseudomonadota</taxon>
        <taxon>Betaproteobacteria</taxon>
        <taxon>Burkholderiales</taxon>
        <taxon>Burkholderiaceae</taxon>
        <taxon>Caballeronia</taxon>
    </lineage>
</organism>
<dbReference type="EMBL" id="FCOK02000098">
    <property type="protein sequence ID" value="SAL69571.1"/>
    <property type="molecule type" value="Genomic_DNA"/>
</dbReference>
<sequence>MADTDRTAFIATQEIEALQKMVDAARQEIELAVMFHATWRPAAYDTGLHARIGTSYAAHSFQIIRLSLRRELLLALTRVWDTNKQAVRMSLIADRLRDKEFFETLVQYRTGRTGLRSKFAPDAMRDALAPRREQVLELIGKYSAGGPAFAVLDKLKMLRHQHLAHRQLPKAPATPEESATPEPQGKEDKPPVWATDDEIETFFQDNLEIMRLLLSMVQGLAFDLSEATDVYEHHAKYFWAAVRGECTEGHPDYRSPPVGS</sequence>